<evidence type="ECO:0000313" key="2">
    <source>
        <dbReference type="EMBL" id="CVI16278.1"/>
    </source>
</evidence>
<feature type="transmembrane region" description="Helical" evidence="1">
    <location>
        <begin position="20"/>
        <end position="53"/>
    </location>
</feature>
<keyword evidence="1" id="KW-1133">Transmembrane helix</keyword>
<keyword evidence="1" id="KW-0472">Membrane</keyword>
<dbReference type="EMBL" id="FCNL01000012">
    <property type="protein sequence ID" value="CVI16278.1"/>
    <property type="molecule type" value="Genomic_DNA"/>
</dbReference>
<gene>
    <name evidence="2" type="ORF">AGR4A_Cc20157</name>
</gene>
<name>A0A822UYA8_AGRTU</name>
<dbReference type="Proteomes" id="UP000192074">
    <property type="component" value="Unassembled WGS sequence"/>
</dbReference>
<comment type="caution">
    <text evidence="2">The sequence shown here is derived from an EMBL/GenBank/DDBJ whole genome shotgun (WGS) entry which is preliminary data.</text>
</comment>
<keyword evidence="1" id="KW-0812">Transmembrane</keyword>
<reference evidence="2 3" key="1">
    <citation type="submission" date="2016-01" db="EMBL/GenBank/DDBJ databases">
        <authorList>
            <person name="Regsiter A."/>
            <person name="william w."/>
        </authorList>
    </citation>
    <scope>NUCLEOTIDE SEQUENCE [LARGE SCALE GENOMIC DNA]</scope>
    <source>
        <strain evidence="2 3">B6</strain>
    </source>
</reference>
<dbReference type="AlphaFoldDB" id="A0A822UYA8"/>
<organism evidence="2 3">
    <name type="scientific">Agrobacterium tumefaciens str. B6</name>
    <dbReference type="NCBI Taxonomy" id="1183423"/>
    <lineage>
        <taxon>Bacteria</taxon>
        <taxon>Pseudomonadati</taxon>
        <taxon>Pseudomonadota</taxon>
        <taxon>Alphaproteobacteria</taxon>
        <taxon>Hyphomicrobiales</taxon>
        <taxon>Rhizobiaceae</taxon>
        <taxon>Rhizobium/Agrobacterium group</taxon>
        <taxon>Agrobacterium</taxon>
        <taxon>Agrobacterium tumefaciens complex</taxon>
    </lineage>
</organism>
<evidence type="ECO:0000313" key="3">
    <source>
        <dbReference type="Proteomes" id="UP000192074"/>
    </source>
</evidence>
<evidence type="ECO:0000256" key="1">
    <source>
        <dbReference type="SAM" id="Phobius"/>
    </source>
</evidence>
<protein>
    <submittedName>
        <fullName evidence="2">Uncharacterized protein</fullName>
    </submittedName>
</protein>
<accession>A0A822UYA8</accession>
<proteinExistence type="predicted"/>
<sequence length="78" mass="7780">MVEAEKPGMTNASILRHSTAVVVLALGLLVGLGGWAAFAKLAGAVVATGRVVVEGNSKKSSIFPAASSARSMSPKVTG</sequence>